<accession>A0A5B9PRH2</accession>
<dbReference type="KEGG" id="mff:MFFC18_50340"/>
<dbReference type="STRING" id="980251.GCA_001642875_01412"/>
<dbReference type="AlphaFoldDB" id="A0A5B9PRH2"/>
<evidence type="ECO:0000313" key="3">
    <source>
        <dbReference type="EMBL" id="QEG25111.1"/>
    </source>
</evidence>
<dbReference type="InterPro" id="IPR024930">
    <property type="entry name" value="Skp_dom_sf"/>
</dbReference>
<proteinExistence type="predicted"/>
<feature type="region of interest" description="Disordered" evidence="2">
    <location>
        <begin position="1"/>
        <end position="29"/>
    </location>
</feature>
<dbReference type="SUPFAM" id="SSF111384">
    <property type="entry name" value="OmpH-like"/>
    <property type="match status" value="1"/>
</dbReference>
<dbReference type="GO" id="GO:0051082">
    <property type="term" value="F:unfolded protein binding"/>
    <property type="evidence" value="ECO:0007669"/>
    <property type="project" value="InterPro"/>
</dbReference>
<keyword evidence="1" id="KW-0175">Coiled coil</keyword>
<evidence type="ECO:0000256" key="2">
    <source>
        <dbReference type="SAM" id="MobiDB-lite"/>
    </source>
</evidence>
<feature type="compositionally biased region" description="Basic and acidic residues" evidence="2">
    <location>
        <begin position="8"/>
        <end position="27"/>
    </location>
</feature>
<name>A0A5B9PRH2_9BACT</name>
<evidence type="ECO:0000256" key="1">
    <source>
        <dbReference type="SAM" id="Coils"/>
    </source>
</evidence>
<keyword evidence="4" id="KW-1185">Reference proteome</keyword>
<gene>
    <name evidence="3" type="ORF">MFFC18_50340</name>
</gene>
<dbReference type="Pfam" id="PF03938">
    <property type="entry name" value="OmpH"/>
    <property type="match status" value="1"/>
</dbReference>
<dbReference type="InterPro" id="IPR005632">
    <property type="entry name" value="Chaperone_Skp"/>
</dbReference>
<dbReference type="SMART" id="SM00935">
    <property type="entry name" value="OmpH"/>
    <property type="match status" value="1"/>
</dbReference>
<dbReference type="Proteomes" id="UP000322214">
    <property type="component" value="Chromosome"/>
</dbReference>
<sequence>MKLAHSMRCHDPDQNHAEHGMFGHDSRSSSQGVRQVKSLISSIALAVLAVSSFASAAVAQDGGIVAVLDVAKVFKVNQSFDSEMKKIKQDAEDLKAQIQQEQEAIKAEAMQISQYEAGSPDRNKMEAAVEQKQASLRTRARQAEADLLNQEAGIYYNTYMKMQQVVGDLAAKHGISMVVRFDGGSVDPDKRPEVIKAVNRTVVFHRDIDLTNMVINGMGPRIAETATNVK</sequence>
<dbReference type="EMBL" id="CP042912">
    <property type="protein sequence ID" value="QEG25111.1"/>
    <property type="molecule type" value="Genomic_DNA"/>
</dbReference>
<dbReference type="Gene3D" id="3.30.910.20">
    <property type="entry name" value="Skp domain"/>
    <property type="match status" value="1"/>
</dbReference>
<evidence type="ECO:0000313" key="4">
    <source>
        <dbReference type="Proteomes" id="UP000322214"/>
    </source>
</evidence>
<feature type="coiled-coil region" evidence="1">
    <location>
        <begin position="77"/>
        <end position="111"/>
    </location>
</feature>
<organism evidence="3 4">
    <name type="scientific">Mariniblastus fucicola</name>
    <dbReference type="NCBI Taxonomy" id="980251"/>
    <lineage>
        <taxon>Bacteria</taxon>
        <taxon>Pseudomonadati</taxon>
        <taxon>Planctomycetota</taxon>
        <taxon>Planctomycetia</taxon>
        <taxon>Pirellulales</taxon>
        <taxon>Pirellulaceae</taxon>
        <taxon>Mariniblastus</taxon>
    </lineage>
</organism>
<protein>
    <submittedName>
        <fullName evidence="3">Outer membrane protein (OmpH-like)</fullName>
    </submittedName>
</protein>
<reference evidence="3 4" key="1">
    <citation type="submission" date="2019-08" db="EMBL/GenBank/DDBJ databases">
        <title>Deep-cultivation of Planctomycetes and their phenomic and genomic characterization uncovers novel biology.</title>
        <authorList>
            <person name="Wiegand S."/>
            <person name="Jogler M."/>
            <person name="Boedeker C."/>
            <person name="Pinto D."/>
            <person name="Vollmers J."/>
            <person name="Rivas-Marin E."/>
            <person name="Kohn T."/>
            <person name="Peeters S.H."/>
            <person name="Heuer A."/>
            <person name="Rast P."/>
            <person name="Oberbeckmann S."/>
            <person name="Bunk B."/>
            <person name="Jeske O."/>
            <person name="Meyerdierks A."/>
            <person name="Storesund J.E."/>
            <person name="Kallscheuer N."/>
            <person name="Luecker S."/>
            <person name="Lage O.M."/>
            <person name="Pohl T."/>
            <person name="Merkel B.J."/>
            <person name="Hornburger P."/>
            <person name="Mueller R.-W."/>
            <person name="Bruemmer F."/>
            <person name="Labrenz M."/>
            <person name="Spormann A.M."/>
            <person name="Op den Camp H."/>
            <person name="Overmann J."/>
            <person name="Amann R."/>
            <person name="Jetten M.S.M."/>
            <person name="Mascher T."/>
            <person name="Medema M.H."/>
            <person name="Devos D.P."/>
            <person name="Kaster A.-K."/>
            <person name="Ovreas L."/>
            <person name="Rohde M."/>
            <person name="Galperin M.Y."/>
            <person name="Jogler C."/>
        </authorList>
    </citation>
    <scope>NUCLEOTIDE SEQUENCE [LARGE SCALE GENOMIC DNA]</scope>
    <source>
        <strain evidence="3 4">FC18</strain>
    </source>
</reference>